<dbReference type="Proteomes" id="UP001497482">
    <property type="component" value="Chromosome 2"/>
</dbReference>
<proteinExistence type="predicted"/>
<sequence length="89" mass="9447">MTLSPLRQPQGVLCLCSPIPIVHLTNVHSSLMGKAALWSVWALQLLSIRCCVHCPDPWPELTVGIGCAAFKVLPSALPPPQQTGPSVPA</sequence>
<evidence type="ECO:0000313" key="1">
    <source>
        <dbReference type="EMBL" id="CAL1593515.1"/>
    </source>
</evidence>
<name>A0AAV2KX91_KNICA</name>
<keyword evidence="2" id="KW-1185">Reference proteome</keyword>
<dbReference type="AlphaFoldDB" id="A0AAV2KX91"/>
<dbReference type="EMBL" id="OZ035824">
    <property type="protein sequence ID" value="CAL1593515.1"/>
    <property type="molecule type" value="Genomic_DNA"/>
</dbReference>
<protein>
    <submittedName>
        <fullName evidence="1">Uncharacterized protein</fullName>
    </submittedName>
</protein>
<gene>
    <name evidence="1" type="ORF">KC01_LOCUS22611</name>
</gene>
<evidence type="ECO:0000313" key="2">
    <source>
        <dbReference type="Proteomes" id="UP001497482"/>
    </source>
</evidence>
<accession>A0AAV2KX91</accession>
<reference evidence="1 2" key="1">
    <citation type="submission" date="2024-04" db="EMBL/GenBank/DDBJ databases">
        <authorList>
            <person name="Waldvogel A.-M."/>
            <person name="Schoenle A."/>
        </authorList>
    </citation>
    <scope>NUCLEOTIDE SEQUENCE [LARGE SCALE GENOMIC DNA]</scope>
</reference>
<organism evidence="1 2">
    <name type="scientific">Knipowitschia caucasica</name>
    <name type="common">Caucasian dwarf goby</name>
    <name type="synonym">Pomatoschistus caucasicus</name>
    <dbReference type="NCBI Taxonomy" id="637954"/>
    <lineage>
        <taxon>Eukaryota</taxon>
        <taxon>Metazoa</taxon>
        <taxon>Chordata</taxon>
        <taxon>Craniata</taxon>
        <taxon>Vertebrata</taxon>
        <taxon>Euteleostomi</taxon>
        <taxon>Actinopterygii</taxon>
        <taxon>Neopterygii</taxon>
        <taxon>Teleostei</taxon>
        <taxon>Neoteleostei</taxon>
        <taxon>Acanthomorphata</taxon>
        <taxon>Gobiaria</taxon>
        <taxon>Gobiiformes</taxon>
        <taxon>Gobioidei</taxon>
        <taxon>Gobiidae</taxon>
        <taxon>Gobiinae</taxon>
        <taxon>Knipowitschia</taxon>
    </lineage>
</organism>